<dbReference type="Pfam" id="PF13563">
    <property type="entry name" value="2_5_RNA_ligase2"/>
    <property type="match status" value="1"/>
</dbReference>
<dbReference type="Proteomes" id="UP000198864">
    <property type="component" value="Unassembled WGS sequence"/>
</dbReference>
<dbReference type="STRING" id="285676.GA0070561_1648"/>
<dbReference type="InterPro" id="IPR009097">
    <property type="entry name" value="Cyclic_Pdiesterase"/>
</dbReference>
<protein>
    <submittedName>
        <fullName evidence="1">2'-5' RNA ligase</fullName>
    </submittedName>
</protein>
<dbReference type="Gene3D" id="3.90.1140.10">
    <property type="entry name" value="Cyclic phosphodiesterase"/>
    <property type="match status" value="1"/>
</dbReference>
<dbReference type="RefSeq" id="WP_091396316.1">
    <property type="nucleotide sequence ID" value="NZ_FMCR01000001.1"/>
</dbReference>
<dbReference type="EMBL" id="FMCR01000001">
    <property type="protein sequence ID" value="SCE78798.1"/>
    <property type="molecule type" value="Genomic_DNA"/>
</dbReference>
<proteinExistence type="predicted"/>
<keyword evidence="1" id="KW-0436">Ligase</keyword>
<reference evidence="1 2" key="1">
    <citation type="submission" date="2016-06" db="EMBL/GenBank/DDBJ databases">
        <authorList>
            <person name="Kjaerup R.B."/>
            <person name="Dalgaard T.S."/>
            <person name="Juul-Madsen H.R."/>
        </authorList>
    </citation>
    <scope>NUCLEOTIDE SEQUENCE [LARGE SCALE GENOMIC DNA]</scope>
    <source>
        <strain evidence="1 2">DSM 44871</strain>
    </source>
</reference>
<gene>
    <name evidence="1" type="ORF">GA0070561_1648</name>
</gene>
<evidence type="ECO:0000313" key="2">
    <source>
        <dbReference type="Proteomes" id="UP000198864"/>
    </source>
</evidence>
<dbReference type="SUPFAM" id="SSF55144">
    <property type="entry name" value="LigT-like"/>
    <property type="match status" value="1"/>
</dbReference>
<dbReference type="PANTHER" id="PTHR40037">
    <property type="entry name" value="PHOSPHOESTERASE YJCG-RELATED"/>
    <property type="match status" value="1"/>
</dbReference>
<organism evidence="1 2">
    <name type="scientific">Micromonospora saelicesensis</name>
    <dbReference type="NCBI Taxonomy" id="285676"/>
    <lineage>
        <taxon>Bacteria</taxon>
        <taxon>Bacillati</taxon>
        <taxon>Actinomycetota</taxon>
        <taxon>Actinomycetes</taxon>
        <taxon>Micromonosporales</taxon>
        <taxon>Micromonosporaceae</taxon>
        <taxon>Micromonospora</taxon>
    </lineage>
</organism>
<evidence type="ECO:0000313" key="1">
    <source>
        <dbReference type="EMBL" id="SCE78798.1"/>
    </source>
</evidence>
<dbReference type="PANTHER" id="PTHR40037:SF1">
    <property type="entry name" value="PHOSPHOESTERASE SAOUHSC_00951-RELATED"/>
    <property type="match status" value="1"/>
</dbReference>
<dbReference type="GO" id="GO:0016874">
    <property type="term" value="F:ligase activity"/>
    <property type="evidence" value="ECO:0007669"/>
    <property type="project" value="UniProtKB-KW"/>
</dbReference>
<sequence>MEPTQTALIVPIPEAEDAVGRFRASLDRAASWGVPAHVTVLYPFLPPQQIDEQALAVLREAFAGIPRFDVVLTHVDWFGDSVVWLAPRPDRPFRDLTEAVWQRFPEAPPYGGAHSEVVPHLTIGHDAAKPVLSHAAETISAHLPINAAIDRVRLIAGTPDVSPWRTVCEFPLGARPPTAAGTGLQAVSA</sequence>
<name>A0A1C4V431_9ACTN</name>
<accession>A0A1C4V431</accession>
<dbReference type="InterPro" id="IPR050580">
    <property type="entry name" value="2H_phosphoesterase_YjcG-like"/>
</dbReference>
<dbReference type="AlphaFoldDB" id="A0A1C4V431"/>